<organism evidence="3 4">
    <name type="scientific">Triticum turgidum subsp. durum</name>
    <name type="common">Durum wheat</name>
    <name type="synonym">Triticum durum</name>
    <dbReference type="NCBI Taxonomy" id="4567"/>
    <lineage>
        <taxon>Eukaryota</taxon>
        <taxon>Viridiplantae</taxon>
        <taxon>Streptophyta</taxon>
        <taxon>Embryophyta</taxon>
        <taxon>Tracheophyta</taxon>
        <taxon>Spermatophyta</taxon>
        <taxon>Magnoliopsida</taxon>
        <taxon>Liliopsida</taxon>
        <taxon>Poales</taxon>
        <taxon>Poaceae</taxon>
        <taxon>BOP clade</taxon>
        <taxon>Pooideae</taxon>
        <taxon>Triticodae</taxon>
        <taxon>Triticeae</taxon>
        <taxon>Triticinae</taxon>
        <taxon>Triticum</taxon>
    </lineage>
</organism>
<dbReference type="InterPro" id="IPR017871">
    <property type="entry name" value="ABC_transporter-like_CS"/>
</dbReference>
<dbReference type="GO" id="GO:0005524">
    <property type="term" value="F:ATP binding"/>
    <property type="evidence" value="ECO:0007669"/>
    <property type="project" value="InterPro"/>
</dbReference>
<proteinExistence type="inferred from homology"/>
<evidence type="ECO:0000313" key="4">
    <source>
        <dbReference type="Proteomes" id="UP000324705"/>
    </source>
</evidence>
<dbReference type="GO" id="GO:0140359">
    <property type="term" value="F:ABC-type transporter activity"/>
    <property type="evidence" value="ECO:0007669"/>
    <property type="project" value="InterPro"/>
</dbReference>
<dbReference type="SUPFAM" id="SSF52540">
    <property type="entry name" value="P-loop containing nucleoside triphosphate hydrolases"/>
    <property type="match status" value="1"/>
</dbReference>
<dbReference type="InterPro" id="IPR003439">
    <property type="entry name" value="ABC_transporter-like_ATP-bd"/>
</dbReference>
<dbReference type="Pfam" id="PF00005">
    <property type="entry name" value="ABC_tran"/>
    <property type="match status" value="1"/>
</dbReference>
<dbReference type="InterPro" id="IPR026082">
    <property type="entry name" value="ABCA"/>
</dbReference>
<dbReference type="PANTHER" id="PTHR19229">
    <property type="entry name" value="ATP-BINDING CASSETTE TRANSPORTER SUBFAMILY A ABCA"/>
    <property type="match status" value="1"/>
</dbReference>
<dbReference type="GO" id="GO:0016020">
    <property type="term" value="C:membrane"/>
    <property type="evidence" value="ECO:0007669"/>
    <property type="project" value="InterPro"/>
</dbReference>
<dbReference type="GO" id="GO:0005319">
    <property type="term" value="F:lipid transporter activity"/>
    <property type="evidence" value="ECO:0007669"/>
    <property type="project" value="TreeGrafter"/>
</dbReference>
<dbReference type="PROSITE" id="PS00211">
    <property type="entry name" value="ABC_TRANSPORTER_1"/>
    <property type="match status" value="1"/>
</dbReference>
<dbReference type="Proteomes" id="UP000324705">
    <property type="component" value="Chromosome 6B"/>
</dbReference>
<evidence type="ECO:0000259" key="2">
    <source>
        <dbReference type="PROSITE" id="PS50893"/>
    </source>
</evidence>
<dbReference type="Gene3D" id="3.40.50.300">
    <property type="entry name" value="P-loop containing nucleotide triphosphate hydrolases"/>
    <property type="match status" value="1"/>
</dbReference>
<gene>
    <name evidence="3" type="ORF">TRITD_6Bv1G086790</name>
</gene>
<dbReference type="Pfam" id="PF24526">
    <property type="entry name" value="ABCA12_C"/>
    <property type="match status" value="1"/>
</dbReference>
<protein>
    <recommendedName>
        <fullName evidence="2">ABC transporter domain-containing protein</fullName>
    </recommendedName>
</protein>
<dbReference type="AlphaFoldDB" id="A0A9R0YKB9"/>
<sequence length="333" mass="36947">MASVLTIMILEWILFLLLSFYLDHFGSFQSGIRKAVLLLHSRRAGNRSQSAQQQTTQIQEFEASVEMERTDVIKEREMVGQLLQEPNSSYSVICDNLKKVYPGKDGNSKKIAVRELSLSMARGQCFGVLGPNGAGKTTLINMLTGFTKPTSGTAYIEGMDISLLWENLTGREHLMFYGRLKKLKGAKLAQAIEQSLKSVRLFDGGVPDKLVQKYSGGMKRRLSVAISLIGDPKLKTKYGGSYVLTITTMAAEEAEEEVAKLVRSISPAVSRVYRISGTQRFEMPKQEVSISAVFHVMEDAKSRMTILAWGLSDTTLEDVFIRVAKENEASSVI</sequence>
<accession>A0A9R0YKB9</accession>
<dbReference type="GO" id="GO:0016887">
    <property type="term" value="F:ATP hydrolysis activity"/>
    <property type="evidence" value="ECO:0007669"/>
    <property type="project" value="InterPro"/>
</dbReference>
<comment type="similarity">
    <text evidence="1">Belongs to the ABC transporter superfamily. ABCA family. CPR flippase (TC 3.A.1.211) subfamily.</text>
</comment>
<name>A0A9R0YKB9_TRITD</name>
<evidence type="ECO:0000256" key="1">
    <source>
        <dbReference type="ARBA" id="ARBA00008526"/>
    </source>
</evidence>
<dbReference type="EMBL" id="LT934122">
    <property type="protein sequence ID" value="VAI57059.1"/>
    <property type="molecule type" value="Genomic_DNA"/>
</dbReference>
<dbReference type="PROSITE" id="PS50893">
    <property type="entry name" value="ABC_TRANSPORTER_2"/>
    <property type="match status" value="1"/>
</dbReference>
<feature type="domain" description="ABC transporter" evidence="2">
    <location>
        <begin position="92"/>
        <end position="324"/>
    </location>
</feature>
<dbReference type="InterPro" id="IPR027417">
    <property type="entry name" value="P-loop_NTPase"/>
</dbReference>
<reference evidence="3 4" key="1">
    <citation type="submission" date="2017-09" db="EMBL/GenBank/DDBJ databases">
        <authorList>
            <consortium name="International Durum Wheat Genome Sequencing Consortium (IDWGSC)"/>
            <person name="Milanesi L."/>
        </authorList>
    </citation>
    <scope>NUCLEOTIDE SEQUENCE [LARGE SCALE GENOMIC DNA]</scope>
    <source>
        <strain evidence="4">cv. Svevo</strain>
    </source>
</reference>
<dbReference type="PANTHER" id="PTHR19229:SF127">
    <property type="entry name" value="ABC TRANSPORTER DOMAIN-CONTAINING PROTEIN"/>
    <property type="match status" value="1"/>
</dbReference>
<keyword evidence="4" id="KW-1185">Reference proteome</keyword>
<dbReference type="Gramene" id="TRITD6Bv1G086790.2">
    <property type="protein sequence ID" value="TRITD6Bv1G086790.2"/>
    <property type="gene ID" value="TRITD6Bv1G086790"/>
</dbReference>
<evidence type="ECO:0000313" key="3">
    <source>
        <dbReference type="EMBL" id="VAI57059.1"/>
    </source>
</evidence>